<gene>
    <name evidence="2" type="ORF">KALB_1429</name>
</gene>
<reference evidence="2 3" key="1">
    <citation type="journal article" date="2014" name="BMC Genomics">
        <title>Complete genome sequence of producer of the glycopeptide antibiotic Aculeximycin Kutzneria albida DSM 43870T, a representative of minor genus of Pseudonocardiaceae.</title>
        <authorList>
            <person name="Rebets Y."/>
            <person name="Tokovenko B."/>
            <person name="Lushchyk I."/>
            <person name="Ruckert C."/>
            <person name="Zaburannyi N."/>
            <person name="Bechthold A."/>
            <person name="Kalinowski J."/>
            <person name="Luzhetskyy A."/>
        </authorList>
    </citation>
    <scope>NUCLEOTIDE SEQUENCE [LARGE SCALE GENOMIC DNA]</scope>
    <source>
        <strain evidence="2">DSM 43870</strain>
    </source>
</reference>
<dbReference type="Gene3D" id="2.40.480.10">
    <property type="entry name" value="Allene oxide cyclase-like"/>
    <property type="match status" value="1"/>
</dbReference>
<name>W5W1S3_9PSEU</name>
<evidence type="ECO:0000313" key="2">
    <source>
        <dbReference type="EMBL" id="AHH94802.1"/>
    </source>
</evidence>
<evidence type="ECO:0000313" key="3">
    <source>
        <dbReference type="Proteomes" id="UP000019225"/>
    </source>
</evidence>
<keyword evidence="3" id="KW-1185">Reference proteome</keyword>
<dbReference type="EMBL" id="CP007155">
    <property type="protein sequence ID" value="AHH94802.1"/>
    <property type="molecule type" value="Genomic_DNA"/>
</dbReference>
<feature type="chain" id="PRO_5038652066" evidence="1">
    <location>
        <begin position="20"/>
        <end position="158"/>
    </location>
</feature>
<proteinExistence type="predicted"/>
<dbReference type="Proteomes" id="UP000019225">
    <property type="component" value="Chromosome"/>
</dbReference>
<protein>
    <submittedName>
        <fullName evidence="2">Putative secreted protein</fullName>
    </submittedName>
</protein>
<keyword evidence="1" id="KW-0732">Signal</keyword>
<dbReference type="RefSeq" id="WP_025355023.1">
    <property type="nucleotide sequence ID" value="NZ_CP007155.1"/>
</dbReference>
<evidence type="ECO:0000256" key="1">
    <source>
        <dbReference type="SAM" id="SignalP"/>
    </source>
</evidence>
<dbReference type="InterPro" id="IPR044859">
    <property type="entry name" value="Allene_oxi_cyc_Dirigent"/>
</dbReference>
<dbReference type="KEGG" id="kal:KALB_1429"/>
<dbReference type="AlphaFoldDB" id="W5W1S3"/>
<dbReference type="HOGENOM" id="CLU_1667106_0_0_11"/>
<organism evidence="2 3">
    <name type="scientific">Kutzneria albida DSM 43870</name>
    <dbReference type="NCBI Taxonomy" id="1449976"/>
    <lineage>
        <taxon>Bacteria</taxon>
        <taxon>Bacillati</taxon>
        <taxon>Actinomycetota</taxon>
        <taxon>Actinomycetes</taxon>
        <taxon>Pseudonocardiales</taxon>
        <taxon>Pseudonocardiaceae</taxon>
        <taxon>Kutzneria</taxon>
    </lineage>
</organism>
<feature type="signal peptide" evidence="1">
    <location>
        <begin position="1"/>
        <end position="19"/>
    </location>
</feature>
<sequence length="158" mass="16105">MAALVALITCGLLSPTGAAASATPGQATAPPAGTTYTARDFRSQLPPLPFTLGGVGVANANLFNAANQRVGNLYQQCTVVETNRNRTTLLCSIYLRLRDGDIATQEVADSSLLTPGPTTVATTGAIIGGTGDNYRNLRGDVAISSSVAGSLTLVLNPV</sequence>
<accession>W5W1S3</accession>